<dbReference type="Pfam" id="PF10212">
    <property type="entry name" value="PPP1R21_helical"/>
    <property type="match status" value="1"/>
</dbReference>
<feature type="coiled-coil region" evidence="9">
    <location>
        <begin position="552"/>
        <end position="600"/>
    </location>
</feature>
<evidence type="ECO:0000256" key="1">
    <source>
        <dbReference type="ARBA" id="ARBA00004412"/>
    </source>
</evidence>
<feature type="coiled-coil region" evidence="9">
    <location>
        <begin position="662"/>
        <end position="749"/>
    </location>
</feature>
<dbReference type="InterPro" id="IPR019343">
    <property type="entry name" value="PPP1R21_N"/>
</dbReference>
<evidence type="ECO:0000256" key="3">
    <source>
        <dbReference type="ARBA" id="ARBA00022753"/>
    </source>
</evidence>
<dbReference type="InterPro" id="IPR040024">
    <property type="entry name" value="PPP1R21"/>
</dbReference>
<protein>
    <recommendedName>
        <fullName evidence="2">Protein phosphatase 1 regulatory subunit 21</fullName>
    </recommendedName>
    <alternativeName>
        <fullName evidence="7">Coiled-coil domain-containing protein 128</fullName>
    </alternativeName>
    <alternativeName>
        <fullName evidence="8">Ferry endosomal RAB5 effector complex subunit 2</fullName>
    </alternativeName>
    <alternativeName>
        <fullName evidence="6">KLRAQ motif-containing protein 1</fullName>
    </alternativeName>
</protein>
<dbReference type="GO" id="GO:0016020">
    <property type="term" value="C:membrane"/>
    <property type="evidence" value="ECO:0007669"/>
    <property type="project" value="TreeGrafter"/>
</dbReference>
<evidence type="ECO:0000256" key="4">
    <source>
        <dbReference type="ARBA" id="ARBA00022884"/>
    </source>
</evidence>
<name>A0AAW0WJ21_CHEQU</name>
<gene>
    <name evidence="12" type="ORF">OTU49_009812</name>
</gene>
<keyword evidence="4" id="KW-0694">RNA-binding</keyword>
<feature type="coiled-coil region" evidence="9">
    <location>
        <begin position="10"/>
        <end position="86"/>
    </location>
</feature>
<evidence type="ECO:0000313" key="12">
    <source>
        <dbReference type="EMBL" id="KAK8727317.1"/>
    </source>
</evidence>
<organism evidence="12 13">
    <name type="scientific">Cherax quadricarinatus</name>
    <name type="common">Australian red claw crayfish</name>
    <dbReference type="NCBI Taxonomy" id="27406"/>
    <lineage>
        <taxon>Eukaryota</taxon>
        <taxon>Metazoa</taxon>
        <taxon>Ecdysozoa</taxon>
        <taxon>Arthropoda</taxon>
        <taxon>Crustacea</taxon>
        <taxon>Multicrustacea</taxon>
        <taxon>Malacostraca</taxon>
        <taxon>Eumalacostraca</taxon>
        <taxon>Eucarida</taxon>
        <taxon>Decapoda</taxon>
        <taxon>Pleocyemata</taxon>
        <taxon>Astacidea</taxon>
        <taxon>Parastacoidea</taxon>
        <taxon>Parastacidae</taxon>
        <taxon>Cherax</taxon>
    </lineage>
</organism>
<comment type="subcellular location">
    <subcellularLocation>
        <location evidence="1">Early endosome</location>
    </subcellularLocation>
</comment>
<feature type="region of interest" description="Disordered" evidence="10">
    <location>
        <begin position="205"/>
        <end position="228"/>
    </location>
</feature>
<evidence type="ECO:0000256" key="5">
    <source>
        <dbReference type="ARBA" id="ARBA00023054"/>
    </source>
</evidence>
<evidence type="ECO:0000313" key="13">
    <source>
        <dbReference type="Proteomes" id="UP001445076"/>
    </source>
</evidence>
<dbReference type="PANTHER" id="PTHR21448">
    <property type="entry name" value="SMOOTH MUSCLE MYOSIN HEAVY CHAIN-RELATED"/>
    <property type="match status" value="1"/>
</dbReference>
<reference evidence="12 13" key="1">
    <citation type="journal article" date="2024" name="BMC Genomics">
        <title>Genome assembly of redclaw crayfish (Cherax quadricarinatus) provides insights into its immune adaptation and hypoxia tolerance.</title>
        <authorList>
            <person name="Liu Z."/>
            <person name="Zheng J."/>
            <person name="Li H."/>
            <person name="Fang K."/>
            <person name="Wang S."/>
            <person name="He J."/>
            <person name="Zhou D."/>
            <person name="Weng S."/>
            <person name="Chi M."/>
            <person name="Gu Z."/>
            <person name="He J."/>
            <person name="Li F."/>
            <person name="Wang M."/>
        </authorList>
    </citation>
    <scope>NUCLEOTIDE SEQUENCE [LARGE SCALE GENOMIC DNA]</scope>
    <source>
        <strain evidence="12">ZL_2023a</strain>
    </source>
</reference>
<comment type="caution">
    <text evidence="12">The sequence shown here is derived from an EMBL/GenBank/DDBJ whole genome shotgun (WGS) entry which is preliminary data.</text>
</comment>
<dbReference type="EMBL" id="JARKIK010000076">
    <property type="protein sequence ID" value="KAK8727317.1"/>
    <property type="molecule type" value="Genomic_DNA"/>
</dbReference>
<dbReference type="AlphaFoldDB" id="A0AAW0WJ21"/>
<evidence type="ECO:0000256" key="7">
    <source>
        <dbReference type="ARBA" id="ARBA00031617"/>
    </source>
</evidence>
<evidence type="ECO:0000256" key="9">
    <source>
        <dbReference type="SAM" id="Coils"/>
    </source>
</evidence>
<dbReference type="InterPro" id="IPR019348">
    <property type="entry name" value="PPP1R21_six_helix"/>
</dbReference>
<proteinExistence type="predicted"/>
<dbReference type="Pfam" id="PF21636">
    <property type="entry name" value="PPP1R21_C"/>
    <property type="match status" value="1"/>
</dbReference>
<sequence>MESPDIQVKYQKLASEYSKLRAQNQVLKKAIVDEQSKTSQLNDLIKSRDQMFRKAEQENDSLTFRNQQLTKRLTLLQEDLEEIQLKSKRGKVKSESVVDGTLADNSVFTEELQSKIQENARLQSELAEIEMNYRRRLSEMEMQLETAKREAQKYKEVLERHEKSAKETVDQLESERVCQEVVAQQREAELRALKEEISRLKEKLTHTTTTTSTLNNCHPPQLNDQDAKVSPRHRAGKQAVSTNLNIPVQNGRDRSPSITARSLVDTFDSLIQEMSDSFAKFLCSYSTRVKLDESSTEIQQKLIEHLKSAASPWHSLAASYHQLAENSFGESFVALETLSGLSQVSHHVTACGATLRKILPLVVHWVSEGSRGQVDGDRLGAAWSAAFSRLVSSWGSLAPYVATLASQSAPNSNLPPSAQGRVISMLSDRLNNLHAALKEASITYQKKTAGEKDQPSISGEAKAANDEIVIVLMALSSITSKMSTTFREQVAPSWVRGGSTPSTPSSPYPSMPYSLNKSLSNYASIPQEESKPALFDSTLASPGDATNLAGTETSLMKQLALATSKLSQLEAEREHWRLEHQLLQCKHQKEAKRVRQLENQLKGEVTASAECDQLHTKEHSASVASTTSIAGEVYGVDGASEEREKDIRNHFTSRCSHLYMQLTSATSQAALYQNECESLMRRLVVSEENRASCDQEVDNQREIVNQLKETLQTTSRNYEEQISTMSEHLADLNEKITAQSELIEHLKYENKNRKGKK</sequence>
<evidence type="ECO:0000256" key="2">
    <source>
        <dbReference type="ARBA" id="ARBA00020102"/>
    </source>
</evidence>
<feature type="compositionally biased region" description="Polar residues" evidence="10">
    <location>
        <begin position="214"/>
        <end position="224"/>
    </location>
</feature>
<dbReference type="Pfam" id="PF10205">
    <property type="entry name" value="KLRAQ"/>
    <property type="match status" value="1"/>
</dbReference>
<evidence type="ECO:0000256" key="6">
    <source>
        <dbReference type="ARBA" id="ARBA00031361"/>
    </source>
</evidence>
<dbReference type="PANTHER" id="PTHR21448:SF0">
    <property type="entry name" value="PROTEIN PHOSPHATASE 1 REGULATORY SUBUNIT 21"/>
    <property type="match status" value="1"/>
</dbReference>
<keyword evidence="13" id="KW-1185">Reference proteome</keyword>
<evidence type="ECO:0000259" key="11">
    <source>
        <dbReference type="SMART" id="SM01254"/>
    </source>
</evidence>
<accession>A0AAW0WJ21</accession>
<keyword evidence="3" id="KW-0967">Endosome</keyword>
<evidence type="ECO:0000256" key="10">
    <source>
        <dbReference type="SAM" id="MobiDB-lite"/>
    </source>
</evidence>
<evidence type="ECO:0000256" key="8">
    <source>
        <dbReference type="ARBA" id="ARBA00044824"/>
    </source>
</evidence>
<dbReference type="SMART" id="SM01254">
    <property type="entry name" value="KLRAQ"/>
    <property type="match status" value="1"/>
</dbReference>
<dbReference type="InterPro" id="IPR049372">
    <property type="entry name" value="PPP1R21_C"/>
</dbReference>
<feature type="domain" description="Protein phosphatase 1 regulatory subunit 21 N-terminal" evidence="11">
    <location>
        <begin position="11"/>
        <end position="112"/>
    </location>
</feature>
<keyword evidence="5 9" id="KW-0175">Coiled coil</keyword>
<dbReference type="Proteomes" id="UP001445076">
    <property type="component" value="Unassembled WGS sequence"/>
</dbReference>
<dbReference type="GO" id="GO:0003723">
    <property type="term" value="F:RNA binding"/>
    <property type="evidence" value="ECO:0007669"/>
    <property type="project" value="UniProtKB-KW"/>
</dbReference>
<dbReference type="GO" id="GO:0005769">
    <property type="term" value="C:early endosome"/>
    <property type="evidence" value="ECO:0007669"/>
    <property type="project" value="UniProtKB-SubCell"/>
</dbReference>